<dbReference type="STRING" id="133381.A0A2T9ZKQ8"/>
<dbReference type="PANTHER" id="PTHR13275">
    <property type="entry name" value="YL-1 PROTEIN TRANSCRIPTION FACTOR-LIKE 1"/>
    <property type="match status" value="1"/>
</dbReference>
<evidence type="ECO:0000313" key="3">
    <source>
        <dbReference type="EMBL" id="PVV05151.1"/>
    </source>
</evidence>
<dbReference type="OrthoDB" id="78296at2759"/>
<sequence>MESSRPKRKNAGSKIKTLIEKEKLKKEKIETLEVVQDVDEADEADEDFHFLGNTGEISDSDIPDSDFIETDSETEAASIEAMERIERLLAEQEKDFADKKKNRKKMIVPRFADLKKPKQAISNTSTKAFKQNNKSIIQPRSTLSLRENSIQSTKLSHLLHKQREEEKQMLIERRKSEKLSENLPNEPKLTQEMILEEAKITESQNINLLKEMITQQELVLKSKLNSMKFKKPELQFPVISSKSYISTRTEPSSSTDDVMNINSNIKSAKTQLSIKFNSEAQLKEFDISSNPILGCLKPSIVAKEKIPFICPVTGRPARYIHPKTGIPYANVYAYKVIEKLVSGCFAYNLDSETWIPNPSIDPSTKLDQPNL</sequence>
<proteinExistence type="inferred from homology"/>
<dbReference type="Pfam" id="PF08265">
    <property type="entry name" value="YL1_C"/>
    <property type="match status" value="1"/>
</dbReference>
<evidence type="ECO:0000256" key="1">
    <source>
        <dbReference type="ARBA" id="ARBA00006832"/>
    </source>
</evidence>
<accession>A0A2T9ZKQ8</accession>
<reference evidence="3 4" key="1">
    <citation type="journal article" date="2018" name="MBio">
        <title>Comparative Genomics Reveals the Core Gene Toolbox for the Fungus-Insect Symbiosis.</title>
        <authorList>
            <person name="Wang Y."/>
            <person name="Stata M."/>
            <person name="Wang W."/>
            <person name="Stajich J.E."/>
            <person name="White M.M."/>
            <person name="Moncalvo J.M."/>
        </authorList>
    </citation>
    <scope>NUCLEOTIDE SEQUENCE [LARGE SCALE GENOMIC DNA]</scope>
    <source>
        <strain evidence="3 4">SC-DP-2</strain>
    </source>
</reference>
<dbReference type="EMBL" id="MBFS01000033">
    <property type="protein sequence ID" value="PVV05151.1"/>
    <property type="molecule type" value="Genomic_DNA"/>
</dbReference>
<dbReference type="Proteomes" id="UP000245609">
    <property type="component" value="Unassembled WGS sequence"/>
</dbReference>
<name>A0A2T9ZKQ8_9FUNG</name>
<keyword evidence="4" id="KW-1185">Reference proteome</keyword>
<evidence type="ECO:0000259" key="2">
    <source>
        <dbReference type="SMART" id="SM00993"/>
    </source>
</evidence>
<comment type="similarity">
    <text evidence="1">Belongs to the VPS72/YL1 family.</text>
</comment>
<dbReference type="SMART" id="SM00993">
    <property type="entry name" value="YL1_C"/>
    <property type="match status" value="1"/>
</dbReference>
<dbReference type="Pfam" id="PF05764">
    <property type="entry name" value="YL1"/>
    <property type="match status" value="1"/>
</dbReference>
<dbReference type="AlphaFoldDB" id="A0A2T9ZKQ8"/>
<dbReference type="GO" id="GO:0005634">
    <property type="term" value="C:nucleus"/>
    <property type="evidence" value="ECO:0007669"/>
    <property type="project" value="TreeGrafter"/>
</dbReference>
<dbReference type="InterPro" id="IPR046757">
    <property type="entry name" value="YL1_N"/>
</dbReference>
<feature type="domain" description="Vps72/YL1 C-terminal" evidence="2">
    <location>
        <begin position="308"/>
        <end position="337"/>
    </location>
</feature>
<organism evidence="3 4">
    <name type="scientific">Smittium megazygosporum</name>
    <dbReference type="NCBI Taxonomy" id="133381"/>
    <lineage>
        <taxon>Eukaryota</taxon>
        <taxon>Fungi</taxon>
        <taxon>Fungi incertae sedis</taxon>
        <taxon>Zoopagomycota</taxon>
        <taxon>Kickxellomycotina</taxon>
        <taxon>Harpellomycetes</taxon>
        <taxon>Harpellales</taxon>
        <taxon>Legeriomycetaceae</taxon>
        <taxon>Smittium</taxon>
    </lineage>
</organism>
<dbReference type="InterPro" id="IPR013272">
    <property type="entry name" value="Vps72/YL1_C"/>
</dbReference>
<dbReference type="PANTHER" id="PTHR13275:SF4">
    <property type="entry name" value="VACUOLAR PROTEIN SORTING-ASSOCIATED PROTEIN 72 HOMOLOG"/>
    <property type="match status" value="1"/>
</dbReference>
<comment type="caution">
    <text evidence="3">The sequence shown here is derived from an EMBL/GenBank/DDBJ whole genome shotgun (WGS) entry which is preliminary data.</text>
</comment>
<evidence type="ECO:0000313" key="4">
    <source>
        <dbReference type="Proteomes" id="UP000245609"/>
    </source>
</evidence>
<gene>
    <name evidence="3" type="ORF">BB560_000333</name>
</gene>
<protein>
    <recommendedName>
        <fullName evidence="2">Vps72/YL1 C-terminal domain-containing protein</fullName>
    </recommendedName>
</protein>